<keyword evidence="3" id="KW-0175">Coiled coil</keyword>
<evidence type="ECO:0000313" key="9">
    <source>
        <dbReference type="Proteomes" id="UP000247978"/>
    </source>
</evidence>
<organism evidence="8 9">
    <name type="scientific">Pseudogracilibacillus auburnensis</name>
    <dbReference type="NCBI Taxonomy" id="1494959"/>
    <lineage>
        <taxon>Bacteria</taxon>
        <taxon>Bacillati</taxon>
        <taxon>Bacillota</taxon>
        <taxon>Bacilli</taxon>
        <taxon>Bacillales</taxon>
        <taxon>Bacillaceae</taxon>
        <taxon>Pseudogracilibacillus</taxon>
    </lineage>
</organism>
<protein>
    <recommendedName>
        <fullName evidence="5">Flagellar hook-associated protein 2</fullName>
        <shortName evidence="5">HAP2</shortName>
    </recommendedName>
    <alternativeName>
        <fullName evidence="5">Flagellar cap protein</fullName>
    </alternativeName>
</protein>
<comment type="subunit">
    <text evidence="2 5">Homopentamer.</text>
</comment>
<comment type="similarity">
    <text evidence="1 5">Belongs to the FliD family.</text>
</comment>
<dbReference type="PANTHER" id="PTHR30288:SF0">
    <property type="entry name" value="FLAGELLAR HOOK-ASSOCIATED PROTEIN 2"/>
    <property type="match status" value="1"/>
</dbReference>
<dbReference type="GO" id="GO:0005576">
    <property type="term" value="C:extracellular region"/>
    <property type="evidence" value="ECO:0007669"/>
    <property type="project" value="UniProtKB-SubCell"/>
</dbReference>
<evidence type="ECO:0000256" key="4">
    <source>
        <dbReference type="ARBA" id="ARBA00023143"/>
    </source>
</evidence>
<comment type="caution">
    <text evidence="8">The sequence shown here is derived from an EMBL/GenBank/DDBJ whole genome shotgun (WGS) entry which is preliminary data.</text>
</comment>
<comment type="subcellular location">
    <subcellularLocation>
        <location evidence="5">Secreted</location>
    </subcellularLocation>
    <subcellularLocation>
        <location evidence="5">Bacterial flagellum</location>
    </subcellularLocation>
</comment>
<keyword evidence="9" id="KW-1185">Reference proteome</keyword>
<dbReference type="NCBIfam" id="NF005833">
    <property type="entry name" value="PRK07737.1"/>
    <property type="match status" value="1"/>
</dbReference>
<evidence type="ECO:0000256" key="1">
    <source>
        <dbReference type="ARBA" id="ARBA00009764"/>
    </source>
</evidence>
<keyword evidence="8" id="KW-0969">Cilium</keyword>
<reference evidence="8 9" key="1">
    <citation type="submission" date="2018-05" db="EMBL/GenBank/DDBJ databases">
        <title>Genomic Encyclopedia of Type Strains, Phase IV (KMG-IV): sequencing the most valuable type-strain genomes for metagenomic binning, comparative biology and taxonomic classification.</title>
        <authorList>
            <person name="Goeker M."/>
        </authorList>
    </citation>
    <scope>NUCLEOTIDE SEQUENCE [LARGE SCALE GENOMIC DNA]</scope>
    <source>
        <strain evidence="8 9">DSM 28556</strain>
    </source>
</reference>
<evidence type="ECO:0000313" key="8">
    <source>
        <dbReference type="EMBL" id="PXW89532.1"/>
    </source>
</evidence>
<dbReference type="Pfam" id="PF02465">
    <property type="entry name" value="FliD_N"/>
    <property type="match status" value="1"/>
</dbReference>
<dbReference type="InterPro" id="IPR010809">
    <property type="entry name" value="FliD_C"/>
</dbReference>
<dbReference type="EMBL" id="QJJQ01000002">
    <property type="protein sequence ID" value="PXW89532.1"/>
    <property type="molecule type" value="Genomic_DNA"/>
</dbReference>
<proteinExistence type="inferred from homology"/>
<dbReference type="PANTHER" id="PTHR30288">
    <property type="entry name" value="FLAGELLAR CAP/ASSEMBLY PROTEIN FLID"/>
    <property type="match status" value="1"/>
</dbReference>
<evidence type="ECO:0000259" key="7">
    <source>
        <dbReference type="Pfam" id="PF07195"/>
    </source>
</evidence>
<keyword evidence="4 5" id="KW-0975">Bacterial flagellum</keyword>
<dbReference type="GO" id="GO:0009424">
    <property type="term" value="C:bacterial-type flagellum hook"/>
    <property type="evidence" value="ECO:0007669"/>
    <property type="project" value="UniProtKB-UniRule"/>
</dbReference>
<dbReference type="Proteomes" id="UP000247978">
    <property type="component" value="Unassembled WGS sequence"/>
</dbReference>
<dbReference type="InterPro" id="IPR040026">
    <property type="entry name" value="FliD"/>
</dbReference>
<dbReference type="GO" id="GO:0009421">
    <property type="term" value="C:bacterial-type flagellum filament cap"/>
    <property type="evidence" value="ECO:0007669"/>
    <property type="project" value="InterPro"/>
</dbReference>
<keyword evidence="8" id="KW-0282">Flagellum</keyword>
<dbReference type="Pfam" id="PF07195">
    <property type="entry name" value="FliD_C"/>
    <property type="match status" value="1"/>
</dbReference>
<dbReference type="GO" id="GO:0007155">
    <property type="term" value="P:cell adhesion"/>
    <property type="evidence" value="ECO:0007669"/>
    <property type="project" value="InterPro"/>
</dbReference>
<keyword evidence="8" id="KW-0966">Cell projection</keyword>
<evidence type="ECO:0000256" key="5">
    <source>
        <dbReference type="RuleBase" id="RU362066"/>
    </source>
</evidence>
<sequence>MVMRVGGIASGMDIESMVNKLMEAERMPLTRLKQQQTTLTWKRDAFREINSVLLELKNMMTDMKLSTTYKPKTATSTQENAVKATATSNASNGSYEINVTQLATNAMNISTTNTDLKGNDVLDASYHDTYTFYTFDEDGERQTHTFEIKEGDTLNKVFKRITDDKNNNVRAFLDETSGKVVLETTRTGKYNSNGAEITFSEEDNHFFTNVLKLNPANETGGQNATFIYNNGLELESKNNHYTLNDIHFEFNNVTDGNARINVDTDVEQSFDAIMKFVDTYNKAIDIMNSSQTEEKFRDFPPLTDEQKEEMSEEQIKKWEEKAKSGILRGESAIRDSMYALRQSLQSVVETDGEYKLLSQIGISTTINYLDGGKLEVNEEKLKEALRDHPDDVYRLFSNSGTGDNRGLINRFDDTLGRARKQIEEKAGNSTHTLDNYTIGKRMKELNQRISDFEKRMIMVEQRYWNQFTQMEKAIANLNQQSSYLFSQFGEM</sequence>
<dbReference type="GO" id="GO:0071973">
    <property type="term" value="P:bacterial-type flagellum-dependent cell motility"/>
    <property type="evidence" value="ECO:0007669"/>
    <property type="project" value="TreeGrafter"/>
</dbReference>
<dbReference type="AlphaFoldDB" id="A0A2V3W5X7"/>
<feature type="domain" description="Flagellar hook-associated protein 2 N-terminal" evidence="6">
    <location>
        <begin position="10"/>
        <end position="105"/>
    </location>
</feature>
<dbReference type="RefSeq" id="WP_242694453.1">
    <property type="nucleotide sequence ID" value="NZ_JADIJL010000001.1"/>
</dbReference>
<gene>
    <name evidence="8" type="ORF">DFR56_102310</name>
</gene>
<feature type="domain" description="Flagellar hook-associated protein 2 C-terminal" evidence="7">
    <location>
        <begin position="221"/>
        <end position="479"/>
    </location>
</feature>
<name>A0A2V3W5X7_9BACI</name>
<comment type="function">
    <text evidence="5">Required for morphogenesis and for the elongation of the flagellar filament by facilitating polymerization of the flagellin monomers at the tip of growing filament. Forms a capping structure, which prevents flagellin subunits (transported through the central channel of the flagellum) from leaking out without polymerization at the distal end.</text>
</comment>
<evidence type="ECO:0000256" key="2">
    <source>
        <dbReference type="ARBA" id="ARBA00011255"/>
    </source>
</evidence>
<evidence type="ECO:0000259" key="6">
    <source>
        <dbReference type="Pfam" id="PF02465"/>
    </source>
</evidence>
<accession>A0A2V3W5X7</accession>
<evidence type="ECO:0000256" key="3">
    <source>
        <dbReference type="ARBA" id="ARBA00023054"/>
    </source>
</evidence>
<dbReference type="InterPro" id="IPR003481">
    <property type="entry name" value="FliD_N"/>
</dbReference>
<keyword evidence="5" id="KW-0964">Secreted</keyword>